<dbReference type="Proteomes" id="UP000552644">
    <property type="component" value="Unassembled WGS sequence"/>
</dbReference>
<dbReference type="InterPro" id="IPR001460">
    <property type="entry name" value="PCN-bd_Tpept"/>
</dbReference>
<evidence type="ECO:0000256" key="12">
    <source>
        <dbReference type="ARBA" id="ARBA00034000"/>
    </source>
</evidence>
<keyword evidence="10" id="KW-0511">Multifunctional enzyme</keyword>
<keyword evidence="3 18" id="KW-0121">Carboxypeptidase</keyword>
<feature type="compositionally biased region" description="Polar residues" evidence="14">
    <location>
        <begin position="739"/>
        <end position="749"/>
    </location>
</feature>
<evidence type="ECO:0000259" key="16">
    <source>
        <dbReference type="Pfam" id="PF00905"/>
    </source>
</evidence>
<evidence type="ECO:0000256" key="6">
    <source>
        <dbReference type="ARBA" id="ARBA00022679"/>
    </source>
</evidence>
<keyword evidence="9" id="KW-0573">Peptidoglycan synthesis</keyword>
<dbReference type="RefSeq" id="WP_312863798.1">
    <property type="nucleotide sequence ID" value="NZ_JACHJP010000005.1"/>
</dbReference>
<dbReference type="Gene3D" id="3.40.710.10">
    <property type="entry name" value="DD-peptidase/beta-lactamase superfamily"/>
    <property type="match status" value="1"/>
</dbReference>
<evidence type="ECO:0000256" key="5">
    <source>
        <dbReference type="ARBA" id="ARBA00022676"/>
    </source>
</evidence>
<name>A0A7W7QQG4_9ACTN</name>
<keyword evidence="15" id="KW-0472">Membrane</keyword>
<evidence type="ECO:0000259" key="17">
    <source>
        <dbReference type="Pfam" id="PF00912"/>
    </source>
</evidence>
<dbReference type="Pfam" id="PF00905">
    <property type="entry name" value="Transpeptidase"/>
    <property type="match status" value="1"/>
</dbReference>
<keyword evidence="19" id="KW-1185">Reference proteome</keyword>
<protein>
    <submittedName>
        <fullName evidence="18">Membrane peptidoglycan carboxypeptidase</fullName>
    </submittedName>
</protein>
<feature type="domain" description="Penicillin-binding protein transpeptidase" evidence="16">
    <location>
        <begin position="335"/>
        <end position="570"/>
    </location>
</feature>
<dbReference type="GO" id="GO:0008360">
    <property type="term" value="P:regulation of cell shape"/>
    <property type="evidence" value="ECO:0007669"/>
    <property type="project" value="UniProtKB-KW"/>
</dbReference>
<organism evidence="18 19">
    <name type="scientific">Streptosporangium saharense</name>
    <dbReference type="NCBI Taxonomy" id="1706840"/>
    <lineage>
        <taxon>Bacteria</taxon>
        <taxon>Bacillati</taxon>
        <taxon>Actinomycetota</taxon>
        <taxon>Actinomycetes</taxon>
        <taxon>Streptosporangiales</taxon>
        <taxon>Streptosporangiaceae</taxon>
        <taxon>Streptosporangium</taxon>
    </lineage>
</organism>
<keyword evidence="6" id="KW-0808">Transferase</keyword>
<dbReference type="InterPro" id="IPR023346">
    <property type="entry name" value="Lysozyme-like_dom_sf"/>
</dbReference>
<feature type="domain" description="Glycosyl transferase family 51" evidence="17">
    <location>
        <begin position="72"/>
        <end position="242"/>
    </location>
</feature>
<evidence type="ECO:0000256" key="1">
    <source>
        <dbReference type="ARBA" id="ARBA00007090"/>
    </source>
</evidence>
<gene>
    <name evidence="18" type="ORF">FHS44_005025</name>
</gene>
<dbReference type="GO" id="GO:0008658">
    <property type="term" value="F:penicillin binding"/>
    <property type="evidence" value="ECO:0007669"/>
    <property type="project" value="InterPro"/>
</dbReference>
<dbReference type="FunFam" id="1.10.3810.10:FF:000001">
    <property type="entry name" value="Penicillin-binding protein 1A"/>
    <property type="match status" value="1"/>
</dbReference>
<dbReference type="GO" id="GO:0009002">
    <property type="term" value="F:serine-type D-Ala-D-Ala carboxypeptidase activity"/>
    <property type="evidence" value="ECO:0007669"/>
    <property type="project" value="UniProtKB-EC"/>
</dbReference>
<proteinExistence type="inferred from homology"/>
<evidence type="ECO:0000313" key="18">
    <source>
        <dbReference type="EMBL" id="MBB4917905.1"/>
    </source>
</evidence>
<dbReference type="PANTHER" id="PTHR32282:SF34">
    <property type="entry name" value="PENICILLIN-BINDING PROTEIN 1A"/>
    <property type="match status" value="1"/>
</dbReference>
<dbReference type="GO" id="GO:0071555">
    <property type="term" value="P:cell wall organization"/>
    <property type="evidence" value="ECO:0007669"/>
    <property type="project" value="UniProtKB-KW"/>
</dbReference>
<dbReference type="PANTHER" id="PTHR32282">
    <property type="entry name" value="BINDING PROTEIN TRANSPEPTIDASE, PUTATIVE-RELATED"/>
    <property type="match status" value="1"/>
</dbReference>
<evidence type="ECO:0000256" key="8">
    <source>
        <dbReference type="ARBA" id="ARBA00022960"/>
    </source>
</evidence>
<dbReference type="InterPro" id="IPR001264">
    <property type="entry name" value="Glyco_trans_51"/>
</dbReference>
<dbReference type="InterPro" id="IPR036950">
    <property type="entry name" value="PBP_transglycosylase"/>
</dbReference>
<dbReference type="GO" id="GO:0008955">
    <property type="term" value="F:peptidoglycan glycosyltransferase activity"/>
    <property type="evidence" value="ECO:0007669"/>
    <property type="project" value="UniProtKB-EC"/>
</dbReference>
<evidence type="ECO:0000256" key="13">
    <source>
        <dbReference type="ARBA" id="ARBA00049902"/>
    </source>
</evidence>
<dbReference type="InterPro" id="IPR012338">
    <property type="entry name" value="Beta-lactam/transpept-like"/>
</dbReference>
<evidence type="ECO:0000313" key="19">
    <source>
        <dbReference type="Proteomes" id="UP000552644"/>
    </source>
</evidence>
<evidence type="ECO:0000256" key="3">
    <source>
        <dbReference type="ARBA" id="ARBA00022645"/>
    </source>
</evidence>
<keyword evidence="7" id="KW-0378">Hydrolase</keyword>
<evidence type="ECO:0000256" key="9">
    <source>
        <dbReference type="ARBA" id="ARBA00022984"/>
    </source>
</evidence>
<evidence type="ECO:0000256" key="11">
    <source>
        <dbReference type="ARBA" id="ARBA00023316"/>
    </source>
</evidence>
<keyword evidence="11" id="KW-0961">Cell wall biogenesis/degradation</keyword>
<feature type="region of interest" description="Disordered" evidence="14">
    <location>
        <begin position="618"/>
        <end position="749"/>
    </location>
</feature>
<dbReference type="EMBL" id="JACHJP010000005">
    <property type="protein sequence ID" value="MBB4917905.1"/>
    <property type="molecule type" value="Genomic_DNA"/>
</dbReference>
<dbReference type="AlphaFoldDB" id="A0A7W7QQG4"/>
<keyword evidence="4" id="KW-0645">Protease</keyword>
<comment type="similarity">
    <text evidence="1">In the C-terminal section; belongs to the transpeptidase family.</text>
</comment>
<dbReference type="Gene3D" id="1.10.3810.10">
    <property type="entry name" value="Biosynthetic peptidoglycan transglycosylase-like"/>
    <property type="match status" value="1"/>
</dbReference>
<dbReference type="InterPro" id="IPR050396">
    <property type="entry name" value="Glycosyltr_51/Transpeptidase"/>
</dbReference>
<evidence type="ECO:0000256" key="4">
    <source>
        <dbReference type="ARBA" id="ARBA00022670"/>
    </source>
</evidence>
<feature type="compositionally biased region" description="Acidic residues" evidence="14">
    <location>
        <begin position="637"/>
        <end position="646"/>
    </location>
</feature>
<evidence type="ECO:0000256" key="10">
    <source>
        <dbReference type="ARBA" id="ARBA00023268"/>
    </source>
</evidence>
<dbReference type="GO" id="GO:0009252">
    <property type="term" value="P:peptidoglycan biosynthetic process"/>
    <property type="evidence" value="ECO:0007669"/>
    <property type="project" value="UniProtKB-KW"/>
</dbReference>
<evidence type="ECO:0000256" key="2">
    <source>
        <dbReference type="ARBA" id="ARBA00007739"/>
    </source>
</evidence>
<reference evidence="18 19" key="1">
    <citation type="submission" date="2020-08" db="EMBL/GenBank/DDBJ databases">
        <title>Genomic Encyclopedia of Type Strains, Phase III (KMG-III): the genomes of soil and plant-associated and newly described type strains.</title>
        <authorList>
            <person name="Whitman W."/>
        </authorList>
    </citation>
    <scope>NUCLEOTIDE SEQUENCE [LARGE SCALE GENOMIC DNA]</scope>
    <source>
        <strain evidence="18 19">CECT 8840</strain>
    </source>
</reference>
<keyword evidence="15" id="KW-1133">Transmembrane helix</keyword>
<dbReference type="GO" id="GO:0030288">
    <property type="term" value="C:outer membrane-bounded periplasmic space"/>
    <property type="evidence" value="ECO:0007669"/>
    <property type="project" value="TreeGrafter"/>
</dbReference>
<comment type="caution">
    <text evidence="18">The sequence shown here is derived from an EMBL/GenBank/DDBJ whole genome shotgun (WGS) entry which is preliminary data.</text>
</comment>
<accession>A0A7W7QQG4</accession>
<evidence type="ECO:0000256" key="7">
    <source>
        <dbReference type="ARBA" id="ARBA00022801"/>
    </source>
</evidence>
<comment type="catalytic activity">
    <reaction evidence="12">
        <text>Preferential cleavage: (Ac)2-L-Lys-D-Ala-|-D-Ala. Also transpeptidation of peptidyl-alanyl moieties that are N-acyl substituents of D-alanine.</text>
        <dbReference type="EC" id="3.4.16.4"/>
    </reaction>
</comment>
<feature type="compositionally biased region" description="Acidic residues" evidence="14">
    <location>
        <begin position="666"/>
        <end position="678"/>
    </location>
</feature>
<keyword evidence="8" id="KW-0133">Cell shape</keyword>
<comment type="similarity">
    <text evidence="2">In the N-terminal section; belongs to the glycosyltransferase 51 family.</text>
</comment>
<keyword evidence="5" id="KW-0328">Glycosyltransferase</keyword>
<evidence type="ECO:0000256" key="14">
    <source>
        <dbReference type="SAM" id="MobiDB-lite"/>
    </source>
</evidence>
<dbReference type="GO" id="GO:0006508">
    <property type="term" value="P:proteolysis"/>
    <property type="evidence" value="ECO:0007669"/>
    <property type="project" value="UniProtKB-KW"/>
</dbReference>
<evidence type="ECO:0000256" key="15">
    <source>
        <dbReference type="SAM" id="Phobius"/>
    </source>
</evidence>
<feature type="transmembrane region" description="Helical" evidence="15">
    <location>
        <begin position="20"/>
        <end position="42"/>
    </location>
</feature>
<dbReference type="Pfam" id="PF00912">
    <property type="entry name" value="Transgly"/>
    <property type="match status" value="1"/>
</dbReference>
<sequence>MLKDRARAGRTGPRRRLLKIALIAFGALVLSMVGAFALAWAMTPIPGSTQPQATAQGSVIYYRDGKTVLARQGVNRKRVPLDQVPEHVRNAVIAAENRSFYQDQGISLTGTVRAMWSTLTGQQLQGGSTITQQMVRNYYSGLSQERSIVRKLKEIMISLKVDQSKSKDWVLEQYLNTIYFGRNADGIQAAADAYFRKDVSRLTVAEGAYLAAVIQQPSRFANPEGADLDAARARWRSVVDGMRLTGALTAEQAATTLFPPLKKPRPIFAPKGQEGYMLDQVAAELRTRGYTDEDINQGGLKIVSTFDKDLMAAAERAVTSVLPESTPKEVRTGLAAVDPENGEVVAFYGGRDWRKQPYDNAFGAKVQAGSTFKAYTLAAALDSGLGLDTRVDGNSPLRITTDGEGIPNSGGYSYGQINLVKATQSSVNTAFVDLGQKVGLDKVVETAEKAGIPADQLAPHSSAATLPLGVASVSAVQNASGFATFAAGGVHHEAHVIRSITDANGKTTRIEARGSRAFAEQTAIDATYALTQVVTAGTGSAARLYDRPVAGKTGTTDRSASVWFAGFTPQLATAVDMFRDDNKPVVVDGSALYGGTYPAQIWRAFMTEAMEGKPVKEFAEPSNYGYSNYGDTYRSDTDDDAGDGTQDETVAPPRRSEATTPPVPDDTSEPDGTDEGPDGDGPGTGDGGNGPGNNQGNGNGNGSGNGKGPGNGSGNGKNNGTDQGNGDETGIGGRDQAPAQDNVTQSRPN</sequence>
<feature type="compositionally biased region" description="Gly residues" evidence="14">
    <location>
        <begin position="679"/>
        <end position="717"/>
    </location>
</feature>
<dbReference type="SUPFAM" id="SSF53955">
    <property type="entry name" value="Lysozyme-like"/>
    <property type="match status" value="1"/>
</dbReference>
<dbReference type="SUPFAM" id="SSF56601">
    <property type="entry name" value="beta-lactamase/transpeptidase-like"/>
    <property type="match status" value="1"/>
</dbReference>
<comment type="catalytic activity">
    <reaction evidence="13">
        <text>[GlcNAc-(1-&gt;4)-Mur2Ac(oyl-L-Ala-gamma-D-Glu-L-Lys-D-Ala-D-Ala)](n)-di-trans,octa-cis-undecaprenyl diphosphate + beta-D-GlcNAc-(1-&gt;4)-Mur2Ac(oyl-L-Ala-gamma-D-Glu-L-Lys-D-Ala-D-Ala)-di-trans,octa-cis-undecaprenyl diphosphate = [GlcNAc-(1-&gt;4)-Mur2Ac(oyl-L-Ala-gamma-D-Glu-L-Lys-D-Ala-D-Ala)](n+1)-di-trans,octa-cis-undecaprenyl diphosphate + di-trans,octa-cis-undecaprenyl diphosphate + H(+)</text>
        <dbReference type="Rhea" id="RHEA:23708"/>
        <dbReference type="Rhea" id="RHEA-COMP:9602"/>
        <dbReference type="Rhea" id="RHEA-COMP:9603"/>
        <dbReference type="ChEBI" id="CHEBI:15378"/>
        <dbReference type="ChEBI" id="CHEBI:58405"/>
        <dbReference type="ChEBI" id="CHEBI:60033"/>
        <dbReference type="ChEBI" id="CHEBI:78435"/>
        <dbReference type="EC" id="2.4.99.28"/>
    </reaction>
</comment>
<keyword evidence="15" id="KW-0812">Transmembrane</keyword>